<dbReference type="SMART" id="SM00575">
    <property type="entry name" value="ZnF_PMZ"/>
    <property type="match status" value="1"/>
</dbReference>
<keyword evidence="6" id="KW-0472">Membrane</keyword>
<name>A0AAW2C4Q0_9ROSI</name>
<dbReference type="Pfam" id="PF10551">
    <property type="entry name" value="MULE"/>
    <property type="match status" value="1"/>
</dbReference>
<gene>
    <name evidence="8" type="ORF">SO802_022636</name>
</gene>
<keyword evidence="6" id="KW-0812">Transmembrane</keyword>
<keyword evidence="1" id="KW-0479">Metal-binding</keyword>
<dbReference type="GO" id="GO:0008270">
    <property type="term" value="F:zinc ion binding"/>
    <property type="evidence" value="ECO:0007669"/>
    <property type="project" value="UniProtKB-KW"/>
</dbReference>
<dbReference type="Proteomes" id="UP001459277">
    <property type="component" value="Unassembled WGS sequence"/>
</dbReference>
<protein>
    <recommendedName>
        <fullName evidence="7">SWIM-type domain-containing protein</fullName>
    </recommendedName>
</protein>
<keyword evidence="2 4" id="KW-0863">Zinc-finger</keyword>
<feature type="region of interest" description="Disordered" evidence="5">
    <location>
        <begin position="390"/>
        <end position="418"/>
    </location>
</feature>
<dbReference type="Pfam" id="PF04434">
    <property type="entry name" value="SWIM"/>
    <property type="match status" value="1"/>
</dbReference>
<feature type="transmembrane region" description="Helical" evidence="6">
    <location>
        <begin position="1136"/>
        <end position="1157"/>
    </location>
</feature>
<feature type="compositionally biased region" description="Acidic residues" evidence="5">
    <location>
        <begin position="395"/>
        <end position="405"/>
    </location>
</feature>
<reference evidence="8 9" key="1">
    <citation type="submission" date="2024-01" db="EMBL/GenBank/DDBJ databases">
        <title>A telomere-to-telomere, gap-free genome of sweet tea (Lithocarpus litseifolius).</title>
        <authorList>
            <person name="Zhou J."/>
        </authorList>
    </citation>
    <scope>NUCLEOTIDE SEQUENCE [LARGE SCALE GENOMIC DNA]</scope>
    <source>
        <strain evidence="8">Zhou-2022a</strain>
        <tissue evidence="8">Leaf</tissue>
    </source>
</reference>
<feature type="domain" description="SWIM-type" evidence="7">
    <location>
        <begin position="989"/>
        <end position="1021"/>
    </location>
</feature>
<dbReference type="InterPro" id="IPR018289">
    <property type="entry name" value="MULE_transposase_dom"/>
</dbReference>
<dbReference type="InterPro" id="IPR036769">
    <property type="entry name" value="Ribosomal_uL11_C_sf"/>
</dbReference>
<evidence type="ECO:0000256" key="3">
    <source>
        <dbReference type="ARBA" id="ARBA00022833"/>
    </source>
</evidence>
<dbReference type="PROSITE" id="PS50966">
    <property type="entry name" value="ZF_SWIM"/>
    <property type="match status" value="1"/>
</dbReference>
<evidence type="ECO:0000256" key="2">
    <source>
        <dbReference type="ARBA" id="ARBA00022771"/>
    </source>
</evidence>
<dbReference type="InterPro" id="IPR006564">
    <property type="entry name" value="Znf_PMZ"/>
</dbReference>
<keyword evidence="9" id="KW-1185">Reference proteome</keyword>
<evidence type="ECO:0000259" key="7">
    <source>
        <dbReference type="PROSITE" id="PS50966"/>
    </source>
</evidence>
<accession>A0AAW2C4Q0</accession>
<feature type="transmembrane region" description="Helical" evidence="6">
    <location>
        <begin position="6"/>
        <end position="28"/>
    </location>
</feature>
<evidence type="ECO:0000313" key="9">
    <source>
        <dbReference type="Proteomes" id="UP001459277"/>
    </source>
</evidence>
<organism evidence="8 9">
    <name type="scientific">Lithocarpus litseifolius</name>
    <dbReference type="NCBI Taxonomy" id="425828"/>
    <lineage>
        <taxon>Eukaryota</taxon>
        <taxon>Viridiplantae</taxon>
        <taxon>Streptophyta</taxon>
        <taxon>Embryophyta</taxon>
        <taxon>Tracheophyta</taxon>
        <taxon>Spermatophyta</taxon>
        <taxon>Magnoliopsida</taxon>
        <taxon>eudicotyledons</taxon>
        <taxon>Gunneridae</taxon>
        <taxon>Pentapetalae</taxon>
        <taxon>rosids</taxon>
        <taxon>fabids</taxon>
        <taxon>Fagales</taxon>
        <taxon>Fagaceae</taxon>
        <taxon>Lithocarpus</taxon>
    </lineage>
</organism>
<dbReference type="EMBL" id="JAZDWU010000008">
    <property type="protein sequence ID" value="KAK9992933.1"/>
    <property type="molecule type" value="Genomic_DNA"/>
</dbReference>
<dbReference type="Gene3D" id="1.10.10.250">
    <property type="entry name" value="Ribosomal protein L11, C-terminal domain"/>
    <property type="match status" value="1"/>
</dbReference>
<evidence type="ECO:0000256" key="1">
    <source>
        <dbReference type="ARBA" id="ARBA00022723"/>
    </source>
</evidence>
<proteinExistence type="predicted"/>
<comment type="caution">
    <text evidence="8">The sequence shown here is derived from an EMBL/GenBank/DDBJ whole genome shotgun (WGS) entry which is preliminary data.</text>
</comment>
<dbReference type="InterPro" id="IPR007527">
    <property type="entry name" value="Znf_SWIM"/>
</dbReference>
<evidence type="ECO:0000256" key="4">
    <source>
        <dbReference type="PROSITE-ProRule" id="PRU00325"/>
    </source>
</evidence>
<sequence>MIPSTLALFSACKLVFIAFHLFTVLFIITLSNGIITKRSARVSACVTERSARSFGESSDVLQCHLGLSNNNRNPTHPTNPPDPDREPADPTPVTVGRWVSTSRIRKPRVGRRLFSPKPEETRPTDQKRNFRRKFFRSGEISAISGEISARSMKSPPDLAKVLVVPSAATLVIKALKGPERDRKKTKNIEHIRNISLDDVVETTKVTCPRSMAKDLSSQPLKNIIINVYYGPPLVNPEQINGFPFRGPGIECYYMMIRRKLKTLNDLKRKIMEELNLNTACYDINIIYRYPQEVLHKRINYGYMAIKEDKHVKLMFNMIQKMLQVNVAELYVSSEPLAEVDTEEIQQTTTSLQFTGLDDGCTTMGGYTMESFMLPSQDHTANTGETLQPQETHLGEEEEDEDEDEDHAANNGENLDDMDEYEERIERGDFHRDVDDHELVPNFEEENMEYHDEGDAEDNIGVQHDTNMPTAYTAPSESFYANTWENMVDPLRLQIPFVSTWEDVMHFSKWLTFANKEAVKCALIIYAAKENRNFIIRRSTKTKLCAACVKTDCKWYVGAFMKAKLNGMWMVTSYVGPHSCVPFGMRRDGKMIDSNFVASEIVGKLRQNHTARIDELWEIIRTKYDHELSYYKVWDAKQKAIAKIYGDWEESYQRLRKLLLAYLDQDSGTQYNYYTIPRGIDGTALLRYVFWAFAPCIAAFRYCRPVISIDGTHLYGKYRGVLMIAMATDANQKVLPLAFAVVDKESGASWGWFLECLRVSIDQVIPKEGICIISDRHKGIKCGIAEWPRDKDGDLQVFHRYCLRHVASNFNTRFNDPSLKALALKAGYATHEAKFESIMQTIKDVEINALRSVQPDDPHIARYMPYTYLISEDLDKWTQSHDGGRRYGAMTTNISECFNGVLKGARGLPIAAMVEFTWCKLVAYFHDRHKEITSDLSQGKVWSDYAMRIYTKNEQKISEHTLRNFNHETGVYQVVTPYNDYRGGGGNHSHEVHVLDRTCGCGKWQNIKIPCSHAIKVLQGLHLDATSYIDPCYSLGNAIQTYSHQFVVPKSESLWRDVRGPRWAPDPQLLRAKGRPVKSRIRNEMDGVRRERGSRREDSDLREIQPRQRCGVCHEEGHNRRRCPNSRGASTSGEQRLDFGMALYVGVVVIFVAVSSYLQCPCDAGFGLVLQGKKN</sequence>
<keyword evidence="6" id="KW-1133">Transmembrane helix</keyword>
<evidence type="ECO:0000256" key="6">
    <source>
        <dbReference type="SAM" id="Phobius"/>
    </source>
</evidence>
<dbReference type="PANTHER" id="PTHR31973:SF195">
    <property type="entry name" value="MUDR FAMILY TRANSPOSASE"/>
    <property type="match status" value="1"/>
</dbReference>
<dbReference type="PANTHER" id="PTHR31973">
    <property type="entry name" value="POLYPROTEIN, PUTATIVE-RELATED"/>
    <property type="match status" value="1"/>
</dbReference>
<evidence type="ECO:0000313" key="8">
    <source>
        <dbReference type="EMBL" id="KAK9992933.1"/>
    </source>
</evidence>
<keyword evidence="3" id="KW-0862">Zinc</keyword>
<dbReference type="AlphaFoldDB" id="A0AAW2C4Q0"/>
<feature type="region of interest" description="Disordered" evidence="5">
    <location>
        <begin position="65"/>
        <end position="97"/>
    </location>
</feature>
<evidence type="ECO:0000256" key="5">
    <source>
        <dbReference type="SAM" id="MobiDB-lite"/>
    </source>
</evidence>